<evidence type="ECO:0000256" key="1">
    <source>
        <dbReference type="ARBA" id="ARBA00022723"/>
    </source>
</evidence>
<keyword evidence="6" id="KW-0812">Transmembrane</keyword>
<keyword evidence="6" id="KW-1133">Transmembrane helix</keyword>
<organism evidence="8 9">
    <name type="scientific">Striga asiatica</name>
    <name type="common">Asiatic witchweed</name>
    <name type="synonym">Buchnera asiatica</name>
    <dbReference type="NCBI Taxonomy" id="4170"/>
    <lineage>
        <taxon>Eukaryota</taxon>
        <taxon>Viridiplantae</taxon>
        <taxon>Streptophyta</taxon>
        <taxon>Embryophyta</taxon>
        <taxon>Tracheophyta</taxon>
        <taxon>Spermatophyta</taxon>
        <taxon>Magnoliopsida</taxon>
        <taxon>eudicotyledons</taxon>
        <taxon>Gunneridae</taxon>
        <taxon>Pentapetalae</taxon>
        <taxon>asterids</taxon>
        <taxon>lamiids</taxon>
        <taxon>Lamiales</taxon>
        <taxon>Orobanchaceae</taxon>
        <taxon>Buchnereae</taxon>
        <taxon>Striga</taxon>
    </lineage>
</organism>
<evidence type="ECO:0000256" key="2">
    <source>
        <dbReference type="ARBA" id="ARBA00022771"/>
    </source>
</evidence>
<evidence type="ECO:0000256" key="6">
    <source>
        <dbReference type="SAM" id="Phobius"/>
    </source>
</evidence>
<keyword evidence="2 4" id="KW-0863">Zinc-finger</keyword>
<keyword evidence="1" id="KW-0479">Metal-binding</keyword>
<dbReference type="GO" id="GO:0008270">
    <property type="term" value="F:zinc ion binding"/>
    <property type="evidence" value="ECO:0007669"/>
    <property type="project" value="UniProtKB-KW"/>
</dbReference>
<evidence type="ECO:0000313" key="9">
    <source>
        <dbReference type="Proteomes" id="UP000325081"/>
    </source>
</evidence>
<evidence type="ECO:0000256" key="4">
    <source>
        <dbReference type="PROSITE-ProRule" id="PRU01343"/>
    </source>
</evidence>
<evidence type="ECO:0000259" key="7">
    <source>
        <dbReference type="PROSITE" id="PS51999"/>
    </source>
</evidence>
<reference evidence="9" key="1">
    <citation type="journal article" date="2019" name="Curr. Biol.">
        <title>Genome Sequence of Striga asiatica Provides Insight into the Evolution of Plant Parasitism.</title>
        <authorList>
            <person name="Yoshida S."/>
            <person name="Kim S."/>
            <person name="Wafula E.K."/>
            <person name="Tanskanen J."/>
            <person name="Kim Y.M."/>
            <person name="Honaas L."/>
            <person name="Yang Z."/>
            <person name="Spallek T."/>
            <person name="Conn C.E."/>
            <person name="Ichihashi Y."/>
            <person name="Cheong K."/>
            <person name="Cui S."/>
            <person name="Der J.P."/>
            <person name="Gundlach H."/>
            <person name="Jiao Y."/>
            <person name="Hori C."/>
            <person name="Ishida J.K."/>
            <person name="Kasahara H."/>
            <person name="Kiba T."/>
            <person name="Kim M.S."/>
            <person name="Koo N."/>
            <person name="Laohavisit A."/>
            <person name="Lee Y.H."/>
            <person name="Lumba S."/>
            <person name="McCourt P."/>
            <person name="Mortimer J.C."/>
            <person name="Mutuku J.M."/>
            <person name="Nomura T."/>
            <person name="Sasaki-Sekimoto Y."/>
            <person name="Seto Y."/>
            <person name="Wang Y."/>
            <person name="Wakatake T."/>
            <person name="Sakakibara H."/>
            <person name="Demura T."/>
            <person name="Yamaguchi S."/>
            <person name="Yoneyama K."/>
            <person name="Manabe R.I."/>
            <person name="Nelson D.C."/>
            <person name="Schulman A.H."/>
            <person name="Timko M.P."/>
            <person name="dePamphilis C.W."/>
            <person name="Choi D."/>
            <person name="Shirasu K."/>
        </authorList>
    </citation>
    <scope>NUCLEOTIDE SEQUENCE [LARGE SCALE GENOMIC DNA]</scope>
    <source>
        <strain evidence="9">cv. UVA1</strain>
    </source>
</reference>
<sequence>MSSSSHSQSSQPIVYCKFLERTTIRTSKMFSNPGKKFHGCKNWNNGGCTFFKWCENQPTTQSQVSSDSILELERKFSLTEEQKTSMAELQRKMVELQRKLVVLEAELQSLKKVNNAHLSSTMKKLRCLKFIVVITWFIAFIGVVVMRL</sequence>
<keyword evidence="9" id="KW-1185">Reference proteome</keyword>
<evidence type="ECO:0000313" key="8">
    <source>
        <dbReference type="EMBL" id="GER31037.1"/>
    </source>
</evidence>
<protein>
    <submittedName>
        <fullName evidence="8">GRF zinc finger family protein</fullName>
    </submittedName>
</protein>
<name>A0A5A7PFK8_STRAF</name>
<proteinExistence type="predicted"/>
<evidence type="ECO:0000256" key="5">
    <source>
        <dbReference type="SAM" id="Coils"/>
    </source>
</evidence>
<dbReference type="Pfam" id="PF06839">
    <property type="entry name" value="Zn_ribbon_GRF"/>
    <property type="match status" value="1"/>
</dbReference>
<dbReference type="Proteomes" id="UP000325081">
    <property type="component" value="Unassembled WGS sequence"/>
</dbReference>
<keyword evidence="6" id="KW-0472">Membrane</keyword>
<gene>
    <name evidence="8" type="ORF">STAS_07012</name>
</gene>
<dbReference type="PROSITE" id="PS51999">
    <property type="entry name" value="ZF_GRF"/>
    <property type="match status" value="1"/>
</dbReference>
<comment type="caution">
    <text evidence="8">The sequence shown here is derived from an EMBL/GenBank/DDBJ whole genome shotgun (WGS) entry which is preliminary data.</text>
</comment>
<dbReference type="AlphaFoldDB" id="A0A5A7PFK8"/>
<feature type="transmembrane region" description="Helical" evidence="6">
    <location>
        <begin position="127"/>
        <end position="146"/>
    </location>
</feature>
<feature type="domain" description="GRF-type" evidence="7">
    <location>
        <begin position="16"/>
        <end position="57"/>
    </location>
</feature>
<keyword evidence="5" id="KW-0175">Coiled coil</keyword>
<dbReference type="OrthoDB" id="1302353at2759"/>
<feature type="coiled-coil region" evidence="5">
    <location>
        <begin position="79"/>
        <end position="113"/>
    </location>
</feature>
<dbReference type="InterPro" id="IPR010666">
    <property type="entry name" value="Znf_GRF"/>
</dbReference>
<keyword evidence="3" id="KW-0862">Zinc</keyword>
<dbReference type="EMBL" id="BKCP01004406">
    <property type="protein sequence ID" value="GER31037.1"/>
    <property type="molecule type" value="Genomic_DNA"/>
</dbReference>
<dbReference type="PANTHER" id="PTHR33248">
    <property type="entry name" value="ZINC ION-BINDING PROTEIN"/>
    <property type="match status" value="1"/>
</dbReference>
<accession>A0A5A7PFK8</accession>
<evidence type="ECO:0000256" key="3">
    <source>
        <dbReference type="ARBA" id="ARBA00022833"/>
    </source>
</evidence>